<proteinExistence type="predicted"/>
<dbReference type="AlphaFoldDB" id="A0A0F9FKZ8"/>
<gene>
    <name evidence="1" type="ORF">LCGC14_1938390</name>
</gene>
<organism evidence="1">
    <name type="scientific">marine sediment metagenome</name>
    <dbReference type="NCBI Taxonomy" id="412755"/>
    <lineage>
        <taxon>unclassified sequences</taxon>
        <taxon>metagenomes</taxon>
        <taxon>ecological metagenomes</taxon>
    </lineage>
</organism>
<sequence>MYCTECGCKCECTDHQYNPVYQCPKCKTNFQYLAELSGGPSYVILSDEDMAKMYPDP</sequence>
<dbReference type="EMBL" id="LAZR01020935">
    <property type="protein sequence ID" value="KKL87074.1"/>
    <property type="molecule type" value="Genomic_DNA"/>
</dbReference>
<accession>A0A0F9FKZ8</accession>
<name>A0A0F9FKZ8_9ZZZZ</name>
<reference evidence="1" key="1">
    <citation type="journal article" date="2015" name="Nature">
        <title>Complex archaea that bridge the gap between prokaryotes and eukaryotes.</title>
        <authorList>
            <person name="Spang A."/>
            <person name="Saw J.H."/>
            <person name="Jorgensen S.L."/>
            <person name="Zaremba-Niedzwiedzka K."/>
            <person name="Martijn J."/>
            <person name="Lind A.E."/>
            <person name="van Eijk R."/>
            <person name="Schleper C."/>
            <person name="Guy L."/>
            <person name="Ettema T.J."/>
        </authorList>
    </citation>
    <scope>NUCLEOTIDE SEQUENCE</scope>
</reference>
<protein>
    <submittedName>
        <fullName evidence="1">Uncharacterized protein</fullName>
    </submittedName>
</protein>
<evidence type="ECO:0000313" key="1">
    <source>
        <dbReference type="EMBL" id="KKL87074.1"/>
    </source>
</evidence>
<comment type="caution">
    <text evidence="1">The sequence shown here is derived from an EMBL/GenBank/DDBJ whole genome shotgun (WGS) entry which is preliminary data.</text>
</comment>